<dbReference type="SUPFAM" id="SSF56601">
    <property type="entry name" value="beta-lactamase/transpeptidase-like"/>
    <property type="match status" value="1"/>
</dbReference>
<reference evidence="2" key="2">
    <citation type="journal article" date="2021" name="PeerJ">
        <title>Extensive microbial diversity within the chicken gut microbiome revealed by metagenomics and culture.</title>
        <authorList>
            <person name="Gilroy R."/>
            <person name="Ravi A."/>
            <person name="Getino M."/>
            <person name="Pursley I."/>
            <person name="Horton D.L."/>
            <person name="Alikhan N.F."/>
            <person name="Baker D."/>
            <person name="Gharbi K."/>
            <person name="Hall N."/>
            <person name="Watson M."/>
            <person name="Adriaenssens E.M."/>
            <person name="Foster-Nyarko E."/>
            <person name="Jarju S."/>
            <person name="Secka A."/>
            <person name="Antonio M."/>
            <person name="Oren A."/>
            <person name="Chaudhuri R.R."/>
            <person name="La Ragione R."/>
            <person name="Hildebrand F."/>
            <person name="Pallen M.J."/>
        </authorList>
    </citation>
    <scope>NUCLEOTIDE SEQUENCE</scope>
    <source>
        <strain evidence="2">ChiHile30-977</strain>
    </source>
</reference>
<name>A0A9D1CIC4_9FIRM</name>
<dbReference type="GO" id="GO:0008800">
    <property type="term" value="F:beta-lactamase activity"/>
    <property type="evidence" value="ECO:0007669"/>
    <property type="project" value="InterPro"/>
</dbReference>
<dbReference type="Pfam" id="PF13354">
    <property type="entry name" value="Beta-lactamase2"/>
    <property type="match status" value="1"/>
</dbReference>
<dbReference type="InterPro" id="IPR045155">
    <property type="entry name" value="Beta-lactam_cat"/>
</dbReference>
<dbReference type="Gene3D" id="3.40.710.10">
    <property type="entry name" value="DD-peptidase/beta-lactamase superfamily"/>
    <property type="match status" value="1"/>
</dbReference>
<dbReference type="GO" id="GO:0030655">
    <property type="term" value="P:beta-lactam antibiotic catabolic process"/>
    <property type="evidence" value="ECO:0007669"/>
    <property type="project" value="InterPro"/>
</dbReference>
<proteinExistence type="predicted"/>
<dbReference type="Proteomes" id="UP000886819">
    <property type="component" value="Unassembled WGS sequence"/>
</dbReference>
<comment type="caution">
    <text evidence="2">The sequence shown here is derived from an EMBL/GenBank/DDBJ whole genome shotgun (WGS) entry which is preliminary data.</text>
</comment>
<dbReference type="PANTHER" id="PTHR35333:SF3">
    <property type="entry name" value="BETA-LACTAMASE-TYPE TRANSPEPTIDASE FOLD CONTAINING PROTEIN"/>
    <property type="match status" value="1"/>
</dbReference>
<gene>
    <name evidence="2" type="ORF">IAA66_03470</name>
</gene>
<dbReference type="AlphaFoldDB" id="A0A9D1CIC4"/>
<sequence length="249" mass="27754">MLARISALQGDVGFYYKNLVSGRTIAYQADMPLIAASVIKLPIMVEAYRQFEAGRLDPGKIVPVRAQDKVPSCGVVTYLRDDLEMTVADLVTLSIIVSDNTATNLVIDQVGIDNVNRMLDSLGLTSTRLRRKLFDMESARRGLQNHITAGEIGRLLETLYWGNVVSPDACRRMLSILKDQQLNGKIPFRLPESLPVAHKTGEDDGITHDCGIVYADEPFVLCFCANHVDVPACERLMQDIAWELVYEKR</sequence>
<evidence type="ECO:0000313" key="3">
    <source>
        <dbReference type="Proteomes" id="UP000886819"/>
    </source>
</evidence>
<dbReference type="InterPro" id="IPR000871">
    <property type="entry name" value="Beta-lactam_class-A"/>
</dbReference>
<feature type="domain" description="Beta-lactamase class A catalytic" evidence="1">
    <location>
        <begin position="13"/>
        <end position="222"/>
    </location>
</feature>
<dbReference type="GO" id="GO:0046677">
    <property type="term" value="P:response to antibiotic"/>
    <property type="evidence" value="ECO:0007669"/>
    <property type="project" value="InterPro"/>
</dbReference>
<dbReference type="EMBL" id="DVFI01000049">
    <property type="protein sequence ID" value="HIQ62630.1"/>
    <property type="molecule type" value="Genomic_DNA"/>
</dbReference>
<evidence type="ECO:0000313" key="2">
    <source>
        <dbReference type="EMBL" id="HIQ62630.1"/>
    </source>
</evidence>
<accession>A0A9D1CIC4</accession>
<organism evidence="2 3">
    <name type="scientific">Candidatus Avichristensenella intestinipullorum</name>
    <dbReference type="NCBI Taxonomy" id="2840693"/>
    <lineage>
        <taxon>Bacteria</taxon>
        <taxon>Bacillati</taxon>
        <taxon>Bacillota</taxon>
        <taxon>Clostridia</taxon>
        <taxon>Candidatus Avichristensenella</taxon>
    </lineage>
</organism>
<dbReference type="InterPro" id="IPR012338">
    <property type="entry name" value="Beta-lactam/transpept-like"/>
</dbReference>
<reference evidence="2" key="1">
    <citation type="submission" date="2020-10" db="EMBL/GenBank/DDBJ databases">
        <authorList>
            <person name="Gilroy R."/>
        </authorList>
    </citation>
    <scope>NUCLEOTIDE SEQUENCE</scope>
    <source>
        <strain evidence="2">ChiHile30-977</strain>
    </source>
</reference>
<protein>
    <submittedName>
        <fullName evidence="2">Serine hydrolase</fullName>
    </submittedName>
</protein>
<evidence type="ECO:0000259" key="1">
    <source>
        <dbReference type="Pfam" id="PF13354"/>
    </source>
</evidence>
<dbReference type="PANTHER" id="PTHR35333">
    <property type="entry name" value="BETA-LACTAMASE"/>
    <property type="match status" value="1"/>
</dbReference>
<keyword evidence="2" id="KW-0378">Hydrolase</keyword>